<organism evidence="1 2">
    <name type="scientific">Polaribacter marinaquae</name>
    <dbReference type="NCBI Taxonomy" id="1642819"/>
    <lineage>
        <taxon>Bacteria</taxon>
        <taxon>Pseudomonadati</taxon>
        <taxon>Bacteroidota</taxon>
        <taxon>Flavobacteriia</taxon>
        <taxon>Flavobacteriales</taxon>
        <taxon>Flavobacteriaceae</taxon>
    </lineage>
</organism>
<dbReference type="Proteomes" id="UP001491088">
    <property type="component" value="Chromosome"/>
</dbReference>
<sequence>MKYLSPEIEALSKKHEETKSLARTSVSCGIFQDCDYNEERPKLYLRKKTSELV</sequence>
<keyword evidence="2" id="KW-1185">Reference proteome</keyword>
<protein>
    <submittedName>
        <fullName evidence="1">Uncharacterized protein</fullName>
    </submittedName>
</protein>
<proteinExistence type="predicted"/>
<name>A0ABZ2TR69_9FLAO</name>
<accession>A0ABZ2TR69</accession>
<dbReference type="RefSeq" id="WP_340933199.1">
    <property type="nucleotide sequence ID" value="NZ_CP150496.1"/>
</dbReference>
<dbReference type="EMBL" id="CP150496">
    <property type="protein sequence ID" value="WYW55633.1"/>
    <property type="molecule type" value="Genomic_DNA"/>
</dbReference>
<gene>
    <name evidence="1" type="ORF">WG950_13985</name>
</gene>
<evidence type="ECO:0000313" key="1">
    <source>
        <dbReference type="EMBL" id="WYW55633.1"/>
    </source>
</evidence>
<evidence type="ECO:0000313" key="2">
    <source>
        <dbReference type="Proteomes" id="UP001491088"/>
    </source>
</evidence>
<reference evidence="1 2" key="1">
    <citation type="submission" date="2024-03" db="EMBL/GenBank/DDBJ databases">
        <authorList>
            <person name="Cao K."/>
        </authorList>
    </citation>
    <scope>NUCLEOTIDE SEQUENCE [LARGE SCALE GENOMIC DNA]</scope>
    <source>
        <strain evidence="1 2">MCCC 1K00696</strain>
    </source>
</reference>